<reference evidence="1 2" key="1">
    <citation type="journal article" date="1995" name="Virology">
        <title>Analysis of 45 kb of DNA located at the left end of the chlorella virus PBCV-1 genome.</title>
        <authorList>
            <person name="Lu Z."/>
            <person name="Li Y."/>
            <person name="Zhang Y."/>
            <person name="Kutish G.F."/>
            <person name="Rock D.L."/>
            <person name="Van Etten J.L."/>
        </authorList>
    </citation>
    <scope>NUCLEOTIDE SEQUENCE [LARGE SCALE GENOMIC DNA]</scope>
</reference>
<sequence>MLSLSTFHIPAIRVIRWRSSSWRARSKVPVFSNGQPALFSECSISGSTFLKSLFNVTGYPIAVLFAWRCMNTLGCILARIIA</sequence>
<dbReference type="EMBL" id="JF411744">
    <property type="protein sequence ID" value="AAC97021.1"/>
    <property type="molecule type" value="Genomic_DNA"/>
</dbReference>
<gene>
    <name evidence="1" type="primary">a600R</name>
</gene>
<organism evidence="1 2">
    <name type="scientific">Paramecium bursaria Chlorella virus 1</name>
    <name type="common">PBCV-1</name>
    <dbReference type="NCBI Taxonomy" id="10506"/>
    <lineage>
        <taxon>Viruses</taxon>
        <taxon>Varidnaviria</taxon>
        <taxon>Bamfordvirae</taxon>
        <taxon>Nucleocytoviricota</taxon>
        <taxon>Megaviricetes</taxon>
        <taxon>Algavirales</taxon>
        <taxon>Phycodnaviridae</taxon>
        <taxon>Chlorovirus</taxon>
        <taxon>Chlorovirus vanettense</taxon>
    </lineage>
</organism>
<evidence type="ECO:0000313" key="1">
    <source>
        <dbReference type="EMBL" id="AAC97021.1"/>
    </source>
</evidence>
<reference evidence="1 2" key="8">
    <citation type="journal article" date="2010" name="J. Virol.">
        <title>Microarray analysis of Paramecium bursaria chlorella virus 1 transcription.</title>
        <authorList>
            <person name="Yanai-Balser G.M."/>
            <person name="Duncan G.A."/>
            <person name="Eudy J.D."/>
            <person name="Wang D."/>
            <person name="Li X."/>
            <person name="Agarkova I.V."/>
            <person name="Dunigan D.D."/>
            <person name="Van Etten J.L."/>
        </authorList>
    </citation>
    <scope>NUCLEOTIDE SEQUENCE [LARGE SCALE GENOMIC DNA]</scope>
</reference>
<reference evidence="1 2" key="5">
    <citation type="journal article" date="1997" name="Virology">
        <title>Analysis of 74 kb of DNA located at the right end of the 330-kb chlorella virus PBCV-1 genome.</title>
        <authorList>
            <person name="Li Y."/>
            <person name="Lu Z."/>
            <person name="Sun L."/>
            <person name="Ropp S."/>
            <person name="Kutish G.F."/>
            <person name="Rock D.L."/>
            <person name="Van Etten J.L."/>
        </authorList>
    </citation>
    <scope>NUCLEOTIDE SEQUENCE [LARGE SCALE GENOMIC DNA]</scope>
</reference>
<protein>
    <submittedName>
        <fullName evidence="1">Uncharacterized protein</fullName>
    </submittedName>
</protein>
<reference evidence="1 2" key="2">
    <citation type="journal article" date="1995" name="Virology">
        <title>Analysis of 43 kb of the Chlorella virus PBCV-1 330-kb genome: map positions 45 to 88.</title>
        <authorList>
            <person name="Li Y."/>
            <person name="Lu Z."/>
            <person name="Burbank D.E."/>
            <person name="Kutish G.F."/>
            <person name="Rock D.L."/>
            <person name="Van Etten J.L."/>
        </authorList>
    </citation>
    <scope>NUCLEOTIDE SEQUENCE [LARGE SCALE GENOMIC DNA]</scope>
</reference>
<dbReference type="GeneID" id="918127"/>
<proteinExistence type="predicted"/>
<dbReference type="KEGG" id="vg:918127"/>
<organismHost>
    <name type="scientific">Chlorella</name>
    <dbReference type="NCBI Taxonomy" id="3071"/>
</organismHost>
<reference evidence="1 2" key="6">
    <citation type="journal article" date="1999" name="Virology">
        <title>Chlorella virus PBCV-1 encodes a functional homospermidine synthase.</title>
        <authorList>
            <person name="Kaiser A."/>
            <person name="Vollmert M."/>
            <person name="Tholl D."/>
            <person name="Graves M.V."/>
            <person name="Gurnon J.R."/>
            <person name="Xing W."/>
            <person name="Lisec A.D."/>
            <person name="Nickerson K.W."/>
            <person name="Van Etten J.L."/>
        </authorList>
    </citation>
    <scope>NUCLEOTIDE SEQUENCE [LARGE SCALE GENOMIC DNA]</scope>
</reference>
<reference evidence="1 2" key="3">
    <citation type="journal article" date="1996" name="Virology">
        <title>Analysis of 94 kb of the chlorella virus PBCV-1 330-kb genome: map positions 88 to 182.</title>
        <authorList>
            <person name="Lu Z."/>
            <person name="Li Y."/>
            <person name="Que Q."/>
            <person name="Kutish G.F."/>
            <person name="Rock D.L."/>
            <person name="Van Etten J.L."/>
        </authorList>
    </citation>
    <scope>NUCLEOTIDE SEQUENCE [LARGE SCALE GENOMIC DNA]</scope>
</reference>
<dbReference type="PIR" id="T18102">
    <property type="entry name" value="T18102"/>
</dbReference>
<keyword evidence="2" id="KW-1185">Reference proteome</keyword>
<name>O41082_PBCV1</name>
<dbReference type="RefSeq" id="NP_048956.1">
    <property type="nucleotide sequence ID" value="NC_000852.5"/>
</dbReference>
<accession>O41082</accession>
<reference evidence="1 2" key="7">
    <citation type="journal article" date="2000" name="Virology">
        <title>Characterization of a beta-1,3-glucanase encoded by chlorella virus PBCV-1.</title>
        <authorList>
            <person name="Sun L."/>
            <person name="Gurnon J.R."/>
            <person name="Adams B.J."/>
            <person name="Graves M.V."/>
            <person name="Van Etten J.L."/>
        </authorList>
    </citation>
    <scope>NUCLEOTIDE SEQUENCE [LARGE SCALE GENOMIC DNA]</scope>
</reference>
<reference evidence="1 2" key="4">
    <citation type="journal article" date="1996" name="Virology">
        <title>Analysis of 76 kb of the chlorella virus PBCV-1 330-kb genome: map positions 182 to 258.</title>
        <authorList>
            <person name="Kutish G.F."/>
            <person name="Li Y."/>
            <person name="Lu Z."/>
            <person name="Furuta M."/>
            <person name="Rock D.L."/>
            <person name="Van Etten J.L."/>
        </authorList>
    </citation>
    <scope>NUCLEOTIDE SEQUENCE [LARGE SCALE GENOMIC DNA]</scope>
</reference>
<evidence type="ECO:0000313" key="2">
    <source>
        <dbReference type="Proteomes" id="UP000000862"/>
    </source>
</evidence>
<dbReference type="Proteomes" id="UP000000862">
    <property type="component" value="Segment"/>
</dbReference>